<dbReference type="GeneID" id="14925436"/>
<evidence type="ECO:0000313" key="2">
    <source>
        <dbReference type="Proteomes" id="UP000011083"/>
    </source>
</evidence>
<keyword evidence="2" id="KW-1185">Reference proteome</keyword>
<accession>L8HI87</accession>
<proteinExistence type="predicted"/>
<name>L8HI87_ACACF</name>
<dbReference type="VEuPathDB" id="AmoebaDB:ACA1_056550"/>
<evidence type="ECO:0000313" key="1">
    <source>
        <dbReference type="EMBL" id="ELR24413.1"/>
    </source>
</evidence>
<dbReference type="KEGG" id="acan:ACA1_056550"/>
<sequence>MLCPECDDIQLATMCSVLASAKDMSMSKNGTTGRAYIMAALALCPGTDLHHIQKATSITVLAAYTDSEAAKTRQRGQALTDDGDCELKHLFHSMKESGIFHIHSFCIHYLNKDEHVDPNNTNKFEAVDCNHQLIIWCMLGLKEWEQFQIVKLRWDNMDVNHLILNTLSQSINKINATGAITVSAFNTSLAHYKQYTLPAWATASGTPNFALYAAYVVHHYNLIFLFLCEKSACLNNLMHVGCSFLLL</sequence>
<organism evidence="1 2">
    <name type="scientific">Acanthamoeba castellanii (strain ATCC 30010 / Neff)</name>
    <dbReference type="NCBI Taxonomy" id="1257118"/>
    <lineage>
        <taxon>Eukaryota</taxon>
        <taxon>Amoebozoa</taxon>
        <taxon>Discosea</taxon>
        <taxon>Longamoebia</taxon>
        <taxon>Centramoebida</taxon>
        <taxon>Acanthamoebidae</taxon>
        <taxon>Acanthamoeba</taxon>
    </lineage>
</organism>
<gene>
    <name evidence="1" type="ORF">ACA1_056550</name>
</gene>
<dbReference type="Proteomes" id="UP000011083">
    <property type="component" value="Unassembled WGS sequence"/>
</dbReference>
<dbReference type="AlphaFoldDB" id="L8HI87"/>
<dbReference type="EMBL" id="KB007823">
    <property type="protein sequence ID" value="ELR24413.1"/>
    <property type="molecule type" value="Genomic_DNA"/>
</dbReference>
<protein>
    <submittedName>
        <fullName evidence="1">Uncharacterized protein</fullName>
    </submittedName>
</protein>
<reference evidence="1 2" key="1">
    <citation type="journal article" date="2013" name="Genome Biol.">
        <title>Genome of Acanthamoeba castellanii highlights extensive lateral gene transfer and early evolution of tyrosine kinase signaling.</title>
        <authorList>
            <person name="Clarke M."/>
            <person name="Lohan A.J."/>
            <person name="Liu B."/>
            <person name="Lagkouvardos I."/>
            <person name="Roy S."/>
            <person name="Zafar N."/>
            <person name="Bertelli C."/>
            <person name="Schilde C."/>
            <person name="Kianianmomeni A."/>
            <person name="Burglin T.R."/>
            <person name="Frech C."/>
            <person name="Turcotte B."/>
            <person name="Kopec K.O."/>
            <person name="Synnott J.M."/>
            <person name="Choo C."/>
            <person name="Paponov I."/>
            <person name="Finkler A."/>
            <person name="Soon Heng Tan C."/>
            <person name="Hutchins A.P."/>
            <person name="Weinmeier T."/>
            <person name="Rattei T."/>
            <person name="Chu J.S."/>
            <person name="Gimenez G."/>
            <person name="Irimia M."/>
            <person name="Rigden D.J."/>
            <person name="Fitzpatrick D.A."/>
            <person name="Lorenzo-Morales J."/>
            <person name="Bateman A."/>
            <person name="Chiu C.H."/>
            <person name="Tang P."/>
            <person name="Hegemann P."/>
            <person name="Fromm H."/>
            <person name="Raoult D."/>
            <person name="Greub G."/>
            <person name="Miranda-Saavedra D."/>
            <person name="Chen N."/>
            <person name="Nash P."/>
            <person name="Ginger M.L."/>
            <person name="Horn M."/>
            <person name="Schaap P."/>
            <person name="Caler L."/>
            <person name="Loftus B."/>
        </authorList>
    </citation>
    <scope>NUCLEOTIDE SEQUENCE [LARGE SCALE GENOMIC DNA]</scope>
    <source>
        <strain evidence="1 2">Neff</strain>
    </source>
</reference>
<dbReference type="RefSeq" id="XP_004354558.1">
    <property type="nucleotide sequence ID" value="XM_004354506.1"/>
</dbReference>